<dbReference type="AlphaFoldDB" id="A0A381SMX1"/>
<accession>A0A381SMX1</accession>
<gene>
    <name evidence="1" type="ORF">METZ01_LOCUS58224</name>
</gene>
<name>A0A381SMX1_9ZZZZ</name>
<sequence length="241" mass="27325">MTVFFSMIGILLAQGTPTIMRCSYMKVNKGKEAAFEKAVTSHVSRWHGIGQWNQYGWVVETGSRTGQYFVGTLGHYWEDFDERITTKEHDNDWKRISNAYVDDDNGGSGLTFWNHAPELSYNNSASSKIAFTTYHCRANALDSMLEIMVRFKEANEKAMIDVSYLVFKKEAGGPNEVFAVLALMDGYADMAPMSPSIMERYVAAFGEEVWQTDYQTWTNGLKWSETEIMSFLPDLSSTSPE</sequence>
<proteinExistence type="predicted"/>
<organism evidence="1">
    <name type="scientific">marine metagenome</name>
    <dbReference type="NCBI Taxonomy" id="408172"/>
    <lineage>
        <taxon>unclassified sequences</taxon>
        <taxon>metagenomes</taxon>
        <taxon>ecological metagenomes</taxon>
    </lineage>
</organism>
<reference evidence="1" key="1">
    <citation type="submission" date="2018-05" db="EMBL/GenBank/DDBJ databases">
        <authorList>
            <person name="Lanie J.A."/>
            <person name="Ng W.-L."/>
            <person name="Kazmierczak K.M."/>
            <person name="Andrzejewski T.M."/>
            <person name="Davidsen T.M."/>
            <person name="Wayne K.J."/>
            <person name="Tettelin H."/>
            <person name="Glass J.I."/>
            <person name="Rusch D."/>
            <person name="Podicherti R."/>
            <person name="Tsui H.-C.T."/>
            <person name="Winkler M.E."/>
        </authorList>
    </citation>
    <scope>NUCLEOTIDE SEQUENCE</scope>
</reference>
<evidence type="ECO:0008006" key="2">
    <source>
        <dbReference type="Google" id="ProtNLM"/>
    </source>
</evidence>
<protein>
    <recommendedName>
        <fullName evidence="2">NIPSNAP domain-containing protein</fullName>
    </recommendedName>
</protein>
<dbReference type="EMBL" id="UINC01003331">
    <property type="protein sequence ID" value="SVA05370.1"/>
    <property type="molecule type" value="Genomic_DNA"/>
</dbReference>
<evidence type="ECO:0000313" key="1">
    <source>
        <dbReference type="EMBL" id="SVA05370.1"/>
    </source>
</evidence>